<reference evidence="1 2" key="1">
    <citation type="submission" date="2022-03" db="EMBL/GenBank/DDBJ databases">
        <title>Draft genome sequence of Furfurilactobacillus curtus JCM 31185.</title>
        <authorList>
            <person name="Suzuki S."/>
            <person name="Endo A."/>
            <person name="Kajikawa A."/>
        </authorList>
    </citation>
    <scope>NUCLEOTIDE SEQUENCE [LARGE SCALE GENOMIC DNA]</scope>
    <source>
        <strain evidence="1 2">JCM 31185</strain>
    </source>
</reference>
<dbReference type="Proteomes" id="UP001628078">
    <property type="component" value="Unassembled WGS sequence"/>
</dbReference>
<evidence type="ECO:0000313" key="1">
    <source>
        <dbReference type="EMBL" id="GKT06148.1"/>
    </source>
</evidence>
<evidence type="ECO:0000313" key="2">
    <source>
        <dbReference type="Proteomes" id="UP001628078"/>
    </source>
</evidence>
<gene>
    <name evidence="1" type="ORF">JCM31185_14360</name>
</gene>
<keyword evidence="2" id="KW-1185">Reference proteome</keyword>
<dbReference type="EMBL" id="BQXO01000004">
    <property type="protein sequence ID" value="GKT06148.1"/>
    <property type="molecule type" value="Genomic_DNA"/>
</dbReference>
<protein>
    <submittedName>
        <fullName evidence="1">Uncharacterized protein</fullName>
    </submittedName>
</protein>
<proteinExistence type="predicted"/>
<comment type="caution">
    <text evidence="1">The sequence shown here is derived from an EMBL/GenBank/DDBJ whole genome shotgun (WGS) entry which is preliminary data.</text>
</comment>
<organism evidence="1 2">
    <name type="scientific">Furfurilactobacillus curtus</name>
    <dbReference type="NCBI Taxonomy" id="1746200"/>
    <lineage>
        <taxon>Bacteria</taxon>
        <taxon>Bacillati</taxon>
        <taxon>Bacillota</taxon>
        <taxon>Bacilli</taxon>
        <taxon>Lactobacillales</taxon>
        <taxon>Lactobacillaceae</taxon>
        <taxon>Furfurilactobacillus</taxon>
    </lineage>
</organism>
<name>A0ABQ5JP83_9LACO</name>
<sequence length="54" mass="6259">MNIVGKGSKIRPVLPNKKSPTIKMVRLQVVHQIIWFVLRFEQLKLAEPGHQLQL</sequence>
<accession>A0ABQ5JP83</accession>